<dbReference type="InterPro" id="IPR052851">
    <property type="entry name" value="GCD1_mitochondrial"/>
</dbReference>
<feature type="compositionally biased region" description="Basic residues" evidence="1">
    <location>
        <begin position="121"/>
        <end position="130"/>
    </location>
</feature>
<keyword evidence="3" id="KW-1185">Reference proteome</keyword>
<gene>
    <name evidence="2" type="ORF">C5167_005963</name>
</gene>
<dbReference type="EMBL" id="CM010718">
    <property type="protein sequence ID" value="RZC58660.1"/>
    <property type="molecule type" value="Genomic_DNA"/>
</dbReference>
<dbReference type="OrthoDB" id="547043at2759"/>
<dbReference type="Gramene" id="RZC58660">
    <property type="protein sequence ID" value="RZC58660"/>
    <property type="gene ID" value="C5167_005963"/>
</dbReference>
<evidence type="ECO:0000256" key="1">
    <source>
        <dbReference type="SAM" id="MobiDB-lite"/>
    </source>
</evidence>
<sequence>MRSLKLLSSKFAPKFNDLSSVILKTLTGSKTQTQNQQLRFRSTKKNGDEEWNDAWETAWLPEEKEVSEAKTRAPWETTDVHSQSSEETSDVILPLNNGSVDPETKAFVEDMTDNWNERRNRNPKLSKQKKQQQERTDSSNLYSVENIKRDYRLKKQRIHSGLWIKEIEKLEEAKLSGGAGSGNNDIDKLLDSCSEIFDSTNNELDDTEIPSTSEFKTKPDGWETTSKTQDGNVWEISQREEDILLQEYERRIAYCKFQIVSFIKSHIFSRRRPIDGWRYMIEVFGPNARKGKGSAPRLPSLSDASTQPYNEEKTSSVSSLSPYKRR</sequence>
<evidence type="ECO:0000313" key="3">
    <source>
        <dbReference type="Proteomes" id="UP000316621"/>
    </source>
</evidence>
<dbReference type="PANTHER" id="PTHR35476">
    <property type="entry name" value="MUCIN-LIKE PROTEIN"/>
    <property type="match status" value="1"/>
</dbReference>
<evidence type="ECO:0000313" key="2">
    <source>
        <dbReference type="EMBL" id="RZC58660.1"/>
    </source>
</evidence>
<feature type="compositionally biased region" description="Polar residues" evidence="1">
    <location>
        <begin position="302"/>
        <end position="326"/>
    </location>
</feature>
<reference evidence="2 3" key="1">
    <citation type="journal article" date="2018" name="Science">
        <title>The opium poppy genome and morphinan production.</title>
        <authorList>
            <person name="Guo L."/>
            <person name="Winzer T."/>
            <person name="Yang X."/>
            <person name="Li Y."/>
            <person name="Ning Z."/>
            <person name="He Z."/>
            <person name="Teodor R."/>
            <person name="Lu Y."/>
            <person name="Bowser T.A."/>
            <person name="Graham I.A."/>
            <person name="Ye K."/>
        </authorList>
    </citation>
    <scope>NUCLEOTIDE SEQUENCE [LARGE SCALE GENOMIC DNA]</scope>
    <source>
        <strain evidence="3">cv. HN1</strain>
        <tissue evidence="2">Leaves</tissue>
    </source>
</reference>
<dbReference type="OMA" id="KTHIFSG"/>
<evidence type="ECO:0008006" key="4">
    <source>
        <dbReference type="Google" id="ProtNLM"/>
    </source>
</evidence>
<protein>
    <recommendedName>
        <fullName evidence="4">Mucin-like protein</fullName>
    </recommendedName>
</protein>
<feature type="region of interest" description="Disordered" evidence="1">
    <location>
        <begin position="65"/>
        <end position="141"/>
    </location>
</feature>
<organism evidence="2 3">
    <name type="scientific">Papaver somniferum</name>
    <name type="common">Opium poppy</name>
    <dbReference type="NCBI Taxonomy" id="3469"/>
    <lineage>
        <taxon>Eukaryota</taxon>
        <taxon>Viridiplantae</taxon>
        <taxon>Streptophyta</taxon>
        <taxon>Embryophyta</taxon>
        <taxon>Tracheophyta</taxon>
        <taxon>Spermatophyta</taxon>
        <taxon>Magnoliopsida</taxon>
        <taxon>Ranunculales</taxon>
        <taxon>Papaveraceae</taxon>
        <taxon>Papaveroideae</taxon>
        <taxon>Papaver</taxon>
    </lineage>
</organism>
<feature type="region of interest" description="Disordered" evidence="1">
    <location>
        <begin position="289"/>
        <end position="326"/>
    </location>
</feature>
<dbReference type="STRING" id="3469.A0A4Y7JF78"/>
<name>A0A4Y7JF78_PAPSO</name>
<dbReference type="Proteomes" id="UP000316621">
    <property type="component" value="Chromosome 4"/>
</dbReference>
<dbReference type="PANTHER" id="PTHR35476:SF2">
    <property type="entry name" value="MUCIN-LIKE PROTEIN"/>
    <property type="match status" value="1"/>
</dbReference>
<feature type="region of interest" description="Disordered" evidence="1">
    <location>
        <begin position="201"/>
        <end position="227"/>
    </location>
</feature>
<dbReference type="AlphaFoldDB" id="A0A4Y7JF78"/>
<proteinExistence type="predicted"/>
<accession>A0A4Y7JF78</accession>